<gene>
    <name evidence="13" type="ORF">C1707_08255</name>
    <name evidence="14" type="ORF">CFHF_17920</name>
</gene>
<evidence type="ECO:0000313" key="13">
    <source>
        <dbReference type="EMBL" id="AYV46246.1"/>
    </source>
</evidence>
<dbReference type="InterPro" id="IPR039426">
    <property type="entry name" value="TonB-dep_rcpt-like"/>
</dbReference>
<comment type="subcellular location">
    <subcellularLocation>
        <location evidence="1 10">Cell outer membrane</location>
        <topology evidence="1 10">Multi-pass membrane protein</topology>
    </subcellularLocation>
</comment>
<dbReference type="KEGG" id="cfh:C1707_08255"/>
<sequence length="989" mass="104178">MLLAPATIIAAPAVQAAEAQVIDFDIPAGTLDAALIAFGKQSGRPVAYSQDVVAGLRSGGLKARLTPEAAIAKLLANVPVELRHTGGGAMVLKRFAIPVIYSSPLEDPISPLLEPVAPAPTEVAEVVVTGSLIRGQSVGASPVVTMSRDDLDRSGRATIADMLTELPQAFGGANSGDTSLTNSDTTGGNASVATGVNLRGLGASATLVLVNGRRMAGSGLKGDFADVSGLPTAAVDRVEVLLDGASAIYGSDAVGGVVNVILRKDFSGAETRARVGVAEGGGALERLAAQTLGATWSGGHVLASYEHYHRDSLASAERDFAATADLRSLGGTDRRLFYSRPGNVLVFNSASAAYVPTWAIPPGQSGVGLTASSFQAGVVNLENQRDQTDILPEQRRDTVYLAISQALAPNFEVSADARIGRRSYAYALPGSVANLTVTSANPYFVSPNGAASNVIAYSFTDELGPLRSRGKSDSLALSVGADIDIGRTWRASFYGAYAEEVSRRANTNRLNTRFLSEALGSIADDPATSYSAARDGYFNPYGDGAANSQAVLDFISGGYIRTRYASQIKTVNAQADGVVMALPGGPMKLAVGAQVRTEDFQTRTISMTSRATPTKTITGPFRRTVAAGFAELRAPLVGPDNALPGVRRLELSLAARVERYDDVGETRNPKIGVVWAPSGAVIFRATYGTSFRAPSLPEVFEPQDAGAAFLQSGSTTKLVLLRYGGNPNLKPEEAKSWTAGVDYASKRWPGLKLSLTWFDTDFTDKIGTPVYDDIYNVLGNAAYAPFVQTLDPNNAADQAKLSALLATTTSAGLYPTNAYTAIVDGRNVNTGGLRIQGLDLSARHRLEALGGRVDLSADLTYLIDYERQLTPTTKWVSYLDQAGQPVDLRARTSATWSRGPWAASAAVNYVDDYATAQGVAIDSWTTLDAQLAWRPERDGLLGGLAMALSVQNLLGADPPFYDSPQGVGYDPANADPLGRFVALQLTKRW</sequence>
<dbReference type="Proteomes" id="UP000234483">
    <property type="component" value="Unassembled WGS sequence"/>
</dbReference>
<evidence type="ECO:0000256" key="4">
    <source>
        <dbReference type="ARBA" id="ARBA00022496"/>
    </source>
</evidence>
<evidence type="ECO:0000256" key="7">
    <source>
        <dbReference type="ARBA" id="ARBA00023077"/>
    </source>
</evidence>
<evidence type="ECO:0000256" key="10">
    <source>
        <dbReference type="PROSITE-ProRule" id="PRU01360"/>
    </source>
</evidence>
<evidence type="ECO:0000256" key="9">
    <source>
        <dbReference type="ARBA" id="ARBA00023237"/>
    </source>
</evidence>
<feature type="domain" description="Secretin/TonB short N-terminal" evidence="12">
    <location>
        <begin position="44"/>
        <end position="95"/>
    </location>
</feature>
<reference evidence="13 16" key="2">
    <citation type="submission" date="2018-01" db="EMBL/GenBank/DDBJ databases">
        <title>Complete genome sequence of Caulobacter flavus RHGG3.</title>
        <authorList>
            <person name="Yang E."/>
        </authorList>
    </citation>
    <scope>NUCLEOTIDE SEQUENCE [LARGE SCALE GENOMIC DNA]</scope>
    <source>
        <strain evidence="13 16">RHGG3</strain>
    </source>
</reference>
<dbReference type="EMBL" id="CP026100">
    <property type="protein sequence ID" value="AYV46246.1"/>
    <property type="molecule type" value="Genomic_DNA"/>
</dbReference>
<dbReference type="EMBL" id="PJRQ01000039">
    <property type="protein sequence ID" value="PLR09966.1"/>
    <property type="molecule type" value="Genomic_DNA"/>
</dbReference>
<accession>A0A2N5CQ79</accession>
<keyword evidence="5 10" id="KW-0812">Transmembrane</keyword>
<evidence type="ECO:0000313" key="16">
    <source>
        <dbReference type="Proteomes" id="UP000281192"/>
    </source>
</evidence>
<evidence type="ECO:0000259" key="12">
    <source>
        <dbReference type="SMART" id="SM00965"/>
    </source>
</evidence>
<evidence type="ECO:0000256" key="11">
    <source>
        <dbReference type="RuleBase" id="RU003357"/>
    </source>
</evidence>
<keyword evidence="4" id="KW-0410">Iron transport</keyword>
<dbReference type="Pfam" id="PF07715">
    <property type="entry name" value="Plug"/>
    <property type="match status" value="1"/>
</dbReference>
<organism evidence="14 15">
    <name type="scientific">Caulobacter flavus</name>
    <dbReference type="NCBI Taxonomy" id="1679497"/>
    <lineage>
        <taxon>Bacteria</taxon>
        <taxon>Pseudomonadati</taxon>
        <taxon>Pseudomonadota</taxon>
        <taxon>Alphaproteobacteria</taxon>
        <taxon>Caulobacterales</taxon>
        <taxon>Caulobacteraceae</taxon>
        <taxon>Caulobacter</taxon>
    </lineage>
</organism>
<evidence type="ECO:0000256" key="1">
    <source>
        <dbReference type="ARBA" id="ARBA00004571"/>
    </source>
</evidence>
<evidence type="ECO:0000256" key="6">
    <source>
        <dbReference type="ARBA" id="ARBA00023004"/>
    </source>
</evidence>
<dbReference type="PANTHER" id="PTHR47234:SF2">
    <property type="entry name" value="TONB-DEPENDENT RECEPTOR"/>
    <property type="match status" value="1"/>
</dbReference>
<evidence type="ECO:0000256" key="5">
    <source>
        <dbReference type="ARBA" id="ARBA00022692"/>
    </source>
</evidence>
<keyword evidence="9 10" id="KW-0998">Cell outer membrane</keyword>
<evidence type="ECO:0000256" key="8">
    <source>
        <dbReference type="ARBA" id="ARBA00023136"/>
    </source>
</evidence>
<dbReference type="InterPro" id="IPR011662">
    <property type="entry name" value="Secretin/TonB_short_N"/>
</dbReference>
<comment type="similarity">
    <text evidence="10 11">Belongs to the TonB-dependent receptor family.</text>
</comment>
<name>A0A2N5CQ79_9CAUL</name>
<dbReference type="SUPFAM" id="SSF56935">
    <property type="entry name" value="Porins"/>
    <property type="match status" value="1"/>
</dbReference>
<keyword evidence="6" id="KW-0408">Iron</keyword>
<keyword evidence="14" id="KW-0675">Receptor</keyword>
<dbReference type="Pfam" id="PF00593">
    <property type="entry name" value="TonB_dep_Rec_b-barrel"/>
    <property type="match status" value="1"/>
</dbReference>
<protein>
    <submittedName>
        <fullName evidence="14">TonB-dependent receptor</fullName>
    </submittedName>
</protein>
<dbReference type="InterPro" id="IPR037066">
    <property type="entry name" value="Plug_dom_sf"/>
</dbReference>
<keyword evidence="16" id="KW-1185">Reference proteome</keyword>
<dbReference type="Gene3D" id="2.170.130.10">
    <property type="entry name" value="TonB-dependent receptor, plug domain"/>
    <property type="match status" value="1"/>
</dbReference>
<evidence type="ECO:0000256" key="2">
    <source>
        <dbReference type="ARBA" id="ARBA00022448"/>
    </source>
</evidence>
<keyword evidence="8 10" id="KW-0472">Membrane</keyword>
<keyword evidence="7 11" id="KW-0798">TonB box</keyword>
<dbReference type="Gene3D" id="3.55.50.30">
    <property type="match status" value="1"/>
</dbReference>
<dbReference type="GO" id="GO:0006826">
    <property type="term" value="P:iron ion transport"/>
    <property type="evidence" value="ECO:0007669"/>
    <property type="project" value="UniProtKB-KW"/>
</dbReference>
<dbReference type="InterPro" id="IPR012910">
    <property type="entry name" value="Plug_dom"/>
</dbReference>
<dbReference type="AlphaFoldDB" id="A0A2N5CQ79"/>
<dbReference type="OrthoDB" id="7051241at2"/>
<dbReference type="PROSITE" id="PS52016">
    <property type="entry name" value="TONB_DEPENDENT_REC_3"/>
    <property type="match status" value="1"/>
</dbReference>
<proteinExistence type="inferred from homology"/>
<evidence type="ECO:0000313" key="15">
    <source>
        <dbReference type="Proteomes" id="UP000234483"/>
    </source>
</evidence>
<dbReference type="Proteomes" id="UP000281192">
    <property type="component" value="Chromosome"/>
</dbReference>
<keyword evidence="4" id="KW-0406">Ion transport</keyword>
<dbReference type="GO" id="GO:0009279">
    <property type="term" value="C:cell outer membrane"/>
    <property type="evidence" value="ECO:0007669"/>
    <property type="project" value="UniProtKB-SubCell"/>
</dbReference>
<evidence type="ECO:0000256" key="3">
    <source>
        <dbReference type="ARBA" id="ARBA00022452"/>
    </source>
</evidence>
<keyword evidence="3 10" id="KW-1134">Transmembrane beta strand</keyword>
<dbReference type="SMART" id="SM00965">
    <property type="entry name" value="STN"/>
    <property type="match status" value="1"/>
</dbReference>
<dbReference type="PANTHER" id="PTHR47234">
    <property type="match status" value="1"/>
</dbReference>
<dbReference type="InterPro" id="IPR036942">
    <property type="entry name" value="Beta-barrel_TonB_sf"/>
</dbReference>
<evidence type="ECO:0000313" key="14">
    <source>
        <dbReference type="EMBL" id="PLR09966.1"/>
    </source>
</evidence>
<dbReference type="Gene3D" id="2.40.170.20">
    <property type="entry name" value="TonB-dependent receptor, beta-barrel domain"/>
    <property type="match status" value="1"/>
</dbReference>
<keyword evidence="2 10" id="KW-0813">Transport</keyword>
<reference evidence="14 15" key="1">
    <citation type="submission" date="2017-12" db="EMBL/GenBank/DDBJ databases">
        <title>The genome sequence of Caulobacter flavus CGMCC1 15093.</title>
        <authorList>
            <person name="Gao J."/>
            <person name="Mao X."/>
            <person name="Sun J."/>
        </authorList>
    </citation>
    <scope>NUCLEOTIDE SEQUENCE [LARGE SCALE GENOMIC DNA]</scope>
    <source>
        <strain evidence="14 15">CGMCC1 15093</strain>
    </source>
</reference>
<dbReference type="InterPro" id="IPR000531">
    <property type="entry name" value="Beta-barrel_TonB"/>
</dbReference>